<dbReference type="EMBL" id="JBHMEY010000094">
    <property type="protein sequence ID" value="MFB9098539.1"/>
    <property type="molecule type" value="Genomic_DNA"/>
</dbReference>
<reference evidence="1 2" key="1">
    <citation type="submission" date="2024-09" db="EMBL/GenBank/DDBJ databases">
        <authorList>
            <person name="Sun Q."/>
            <person name="Mori K."/>
        </authorList>
    </citation>
    <scope>NUCLEOTIDE SEQUENCE [LARGE SCALE GENOMIC DNA]</scope>
    <source>
        <strain evidence="1 2">CECT 7955</strain>
    </source>
</reference>
<organism evidence="1 2">
    <name type="scientific">Flavobacterium jumunjinense</name>
    <dbReference type="NCBI Taxonomy" id="998845"/>
    <lineage>
        <taxon>Bacteria</taxon>
        <taxon>Pseudomonadati</taxon>
        <taxon>Bacteroidota</taxon>
        <taxon>Flavobacteriia</taxon>
        <taxon>Flavobacteriales</taxon>
        <taxon>Flavobacteriaceae</taxon>
        <taxon>Flavobacterium</taxon>
    </lineage>
</organism>
<accession>A0ABV5GT20</accession>
<protein>
    <submittedName>
        <fullName evidence="1">LA_2272 family surface repeat-containing protein</fullName>
    </submittedName>
</protein>
<proteinExistence type="predicted"/>
<evidence type="ECO:0000313" key="2">
    <source>
        <dbReference type="Proteomes" id="UP001589607"/>
    </source>
</evidence>
<evidence type="ECO:0000313" key="1">
    <source>
        <dbReference type="EMBL" id="MFB9098539.1"/>
    </source>
</evidence>
<keyword evidence="2" id="KW-1185">Reference proteome</keyword>
<dbReference type="InterPro" id="IPR058093">
    <property type="entry name" value="LA_2272-like"/>
</dbReference>
<dbReference type="RefSeq" id="WP_236452765.1">
    <property type="nucleotide sequence ID" value="NZ_CBCSGE010000001.1"/>
</dbReference>
<dbReference type="Proteomes" id="UP001589607">
    <property type="component" value="Unassembled WGS sequence"/>
</dbReference>
<sequence length="229" mass="25091">MRNYILFIVMMISGLSFSQDTLVKPMTRIFAFTPKQNGIEKVNGMALGLGLDAFNEGTILKVNGLNLEINPISFLYFLFAGPSDFSVEEAFVVNGLHLSTGNRQEGKINGLCISFLNMNHAVNGLSLNLAYNYVTELNGIHLSSFANSSESAKGLFFAMSNHSKVTNGFQLGVFNNSKVLKGVQLGVMNKSKDIKGVQIGLVNLTNKGKGLQLGFWNVNDKRSMPIINW</sequence>
<comment type="caution">
    <text evidence="1">The sequence shown here is derived from an EMBL/GenBank/DDBJ whole genome shotgun (WGS) entry which is preliminary data.</text>
</comment>
<gene>
    <name evidence="1" type="ORF">ACFFVF_18690</name>
</gene>
<name>A0ABV5GT20_9FLAO</name>
<dbReference type="NCBIfam" id="NF047436">
    <property type="entry name" value="LA_2272_repeat"/>
    <property type="match status" value="3"/>
</dbReference>